<evidence type="ECO:0000313" key="1">
    <source>
        <dbReference type="EMBL" id="CUA95278.1"/>
    </source>
</evidence>
<dbReference type="STRING" id="339866.GCA_001418255_00893"/>
<sequence>MWGKRAMGFLPETSLNLSGLLSGLSNAYGPPEAVMSVSDYSISRAHNALPASRYYKALCDTAHHNTRMETQ</sequence>
<evidence type="ECO:0000313" key="2">
    <source>
        <dbReference type="Proteomes" id="UP000183649"/>
    </source>
</evidence>
<name>A0A0K6HWV6_9BURK</name>
<gene>
    <name evidence="1" type="ORF">Ga0061069_10313</name>
</gene>
<dbReference type="Proteomes" id="UP000183649">
    <property type="component" value="Unassembled WGS sequence"/>
</dbReference>
<dbReference type="AlphaFoldDB" id="A0A0K6HWV6"/>
<protein>
    <submittedName>
        <fullName evidence="1">Uncharacterized protein</fullName>
    </submittedName>
</protein>
<proteinExistence type="predicted"/>
<keyword evidence="2" id="KW-1185">Reference proteome</keyword>
<accession>A0A0K6HWV6</accession>
<dbReference type="EMBL" id="CYHF01000003">
    <property type="protein sequence ID" value="CUA95278.1"/>
    <property type="molecule type" value="Genomic_DNA"/>
</dbReference>
<organism evidence="1 2">
    <name type="scientific">Thiomonas bhubaneswarensis</name>
    <dbReference type="NCBI Taxonomy" id="339866"/>
    <lineage>
        <taxon>Bacteria</taxon>
        <taxon>Pseudomonadati</taxon>
        <taxon>Pseudomonadota</taxon>
        <taxon>Betaproteobacteria</taxon>
        <taxon>Burkholderiales</taxon>
        <taxon>Thiomonas</taxon>
    </lineage>
</organism>
<reference evidence="2" key="1">
    <citation type="submission" date="2015-08" db="EMBL/GenBank/DDBJ databases">
        <authorList>
            <person name="Varghese N."/>
        </authorList>
    </citation>
    <scope>NUCLEOTIDE SEQUENCE [LARGE SCALE GENOMIC DNA]</scope>
    <source>
        <strain evidence="2">DSM 18181</strain>
    </source>
</reference>